<gene>
    <name evidence="2" type="ORF">PCOR1329_LOCUS6066</name>
</gene>
<dbReference type="EMBL" id="CAUYUJ010001624">
    <property type="protein sequence ID" value="CAK0796783.1"/>
    <property type="molecule type" value="Genomic_DNA"/>
</dbReference>
<comment type="caution">
    <text evidence="2">The sequence shown here is derived from an EMBL/GenBank/DDBJ whole genome shotgun (WGS) entry which is preliminary data.</text>
</comment>
<protein>
    <submittedName>
        <fullName evidence="2">Uncharacterized protein</fullName>
    </submittedName>
</protein>
<dbReference type="Proteomes" id="UP001189429">
    <property type="component" value="Unassembled WGS sequence"/>
</dbReference>
<feature type="non-terminal residue" evidence="2">
    <location>
        <position position="1"/>
    </location>
</feature>
<evidence type="ECO:0000256" key="1">
    <source>
        <dbReference type="SAM" id="MobiDB-lite"/>
    </source>
</evidence>
<keyword evidence="3" id="KW-1185">Reference proteome</keyword>
<feature type="compositionally biased region" description="Pro residues" evidence="1">
    <location>
        <begin position="64"/>
        <end position="76"/>
    </location>
</feature>
<feature type="region of interest" description="Disordered" evidence="1">
    <location>
        <begin position="1"/>
        <end position="118"/>
    </location>
</feature>
<evidence type="ECO:0000313" key="3">
    <source>
        <dbReference type="Proteomes" id="UP001189429"/>
    </source>
</evidence>
<sequence>RSPEPPPWATGSRSWRSRTRCGVRRARGVRGPPEQAPRSLRRRPPGRGHSAGAAARARRDSPAWWPPGPLSSPQPGPWGSGPGAQRRAQGAGGGPGARRHPRGQRRSPPWTTRRCGPPHAQHASWAWLLAPSGDMVVEAPLVDVLDGCGSAKVVGQLHGGQELRAASLEGLGCL</sequence>
<evidence type="ECO:0000313" key="2">
    <source>
        <dbReference type="EMBL" id="CAK0796783.1"/>
    </source>
</evidence>
<proteinExistence type="predicted"/>
<feature type="non-terminal residue" evidence="2">
    <location>
        <position position="174"/>
    </location>
</feature>
<feature type="compositionally biased region" description="Basic residues" evidence="1">
    <location>
        <begin position="15"/>
        <end position="28"/>
    </location>
</feature>
<organism evidence="2 3">
    <name type="scientific">Prorocentrum cordatum</name>
    <dbReference type="NCBI Taxonomy" id="2364126"/>
    <lineage>
        <taxon>Eukaryota</taxon>
        <taxon>Sar</taxon>
        <taxon>Alveolata</taxon>
        <taxon>Dinophyceae</taxon>
        <taxon>Prorocentrales</taxon>
        <taxon>Prorocentraceae</taxon>
        <taxon>Prorocentrum</taxon>
    </lineage>
</organism>
<name>A0ABN9PUU2_9DINO</name>
<accession>A0ABN9PUU2</accession>
<reference evidence="2" key="1">
    <citation type="submission" date="2023-10" db="EMBL/GenBank/DDBJ databases">
        <authorList>
            <person name="Chen Y."/>
            <person name="Shah S."/>
            <person name="Dougan E. K."/>
            <person name="Thang M."/>
            <person name="Chan C."/>
        </authorList>
    </citation>
    <scope>NUCLEOTIDE SEQUENCE [LARGE SCALE GENOMIC DNA]</scope>
</reference>